<dbReference type="InterPro" id="IPR058922">
    <property type="entry name" value="WHD_DRP"/>
</dbReference>
<dbReference type="PANTHER" id="PTHR15140:SF33">
    <property type="entry name" value="LATE BLIGHT RESISTANCE PROTEIN HOMOLOG R1A-3 ISOFORM X1"/>
    <property type="match status" value="1"/>
</dbReference>
<gene>
    <name evidence="8" type="ORF">Slati_3548500</name>
</gene>
<evidence type="ECO:0000256" key="2">
    <source>
        <dbReference type="ARBA" id="ARBA00022614"/>
    </source>
</evidence>
<comment type="similarity">
    <text evidence="1">Belongs to the disease resistance NB-LRR family.</text>
</comment>
<dbReference type="GO" id="GO:0005524">
    <property type="term" value="F:ATP binding"/>
    <property type="evidence" value="ECO:0007669"/>
    <property type="project" value="UniProtKB-KW"/>
</dbReference>
<feature type="domain" description="Disease resistance protein winged helix" evidence="7">
    <location>
        <begin position="3"/>
        <end position="73"/>
    </location>
</feature>
<dbReference type="Pfam" id="PF23559">
    <property type="entry name" value="WHD_DRP"/>
    <property type="match status" value="1"/>
</dbReference>
<dbReference type="InterPro" id="IPR036388">
    <property type="entry name" value="WH-like_DNA-bd_sf"/>
</dbReference>
<dbReference type="GO" id="GO:0006952">
    <property type="term" value="P:defense response"/>
    <property type="evidence" value="ECO:0007669"/>
    <property type="project" value="UniProtKB-KW"/>
</dbReference>
<dbReference type="Gene3D" id="1.10.10.10">
    <property type="entry name" value="Winged helix-like DNA-binding domain superfamily/Winged helix DNA-binding domain"/>
    <property type="match status" value="1"/>
</dbReference>
<evidence type="ECO:0000256" key="4">
    <source>
        <dbReference type="ARBA" id="ARBA00022741"/>
    </source>
</evidence>
<sequence>MRVFPEDHKIKASKLIKLWVGEGFIKPIEGKSLEEVAEQYLKDLTDRNLILIHKRSRRWDINTCSVHDILRELCLRESNREHLIRRPKVQRIALSGEQEDKLCFLSSHPGRQHRIFLQGVVVGLRSTVVSPSLCNECNNMYPNLKRFRWVKVFERVKYQSGETFPQHTTLRYLEFQAPRDPLRIEKFALPRTISLLWTLQTLHLSVGYSRRDPMLLLPSEIWEMPQLRHLNARQFVLRGPLVRRVEGKDLNILENLGTLSLGGFRCTGKDVVERIPNLKKLIASYLRFRMDDSCYYLSNLAHLNKLESLSLERFPLLEQIAFPTSLKKLSLSIGRNIPWEKMTIIGSSLPNLEVLKLYHAFRGYEWIPVEGEFLQLKALVIRDCYLVQWGAEDIHFPNLQSLTLRSMNKLTDVPLSIEDICTLQFIHLDRYSESAINSAKKILEDQEEKGNESLQVYVDGKQVCVAS</sequence>
<evidence type="ECO:0000256" key="6">
    <source>
        <dbReference type="ARBA" id="ARBA00022840"/>
    </source>
</evidence>
<accession>A0AAW2UM79</accession>
<keyword evidence="4" id="KW-0547">Nucleotide-binding</keyword>
<evidence type="ECO:0000259" key="7">
    <source>
        <dbReference type="Pfam" id="PF23559"/>
    </source>
</evidence>
<keyword evidence="6" id="KW-0067">ATP-binding</keyword>
<keyword evidence="5" id="KW-0611">Plant defense</keyword>
<dbReference type="FunFam" id="1.10.10.10:FF:000322">
    <property type="entry name" value="Probable disease resistance protein At1g63360"/>
    <property type="match status" value="1"/>
</dbReference>
<dbReference type="PANTHER" id="PTHR15140">
    <property type="entry name" value="TUBULIN-SPECIFIC CHAPERONE E"/>
    <property type="match status" value="1"/>
</dbReference>
<protein>
    <submittedName>
        <fullName evidence="8">Late blight resistance proteinR1B-8</fullName>
    </submittedName>
</protein>
<dbReference type="SUPFAM" id="SSF52047">
    <property type="entry name" value="RNI-like"/>
    <property type="match status" value="1"/>
</dbReference>
<reference evidence="8" key="2">
    <citation type="journal article" date="2024" name="Plant">
        <title>Genomic evolution and insights into agronomic trait innovations of Sesamum species.</title>
        <authorList>
            <person name="Miao H."/>
            <person name="Wang L."/>
            <person name="Qu L."/>
            <person name="Liu H."/>
            <person name="Sun Y."/>
            <person name="Le M."/>
            <person name="Wang Q."/>
            <person name="Wei S."/>
            <person name="Zheng Y."/>
            <person name="Lin W."/>
            <person name="Duan Y."/>
            <person name="Cao H."/>
            <person name="Xiong S."/>
            <person name="Wang X."/>
            <person name="Wei L."/>
            <person name="Li C."/>
            <person name="Ma Q."/>
            <person name="Ju M."/>
            <person name="Zhao R."/>
            <person name="Li G."/>
            <person name="Mu C."/>
            <person name="Tian Q."/>
            <person name="Mei H."/>
            <person name="Zhang T."/>
            <person name="Gao T."/>
            <person name="Zhang H."/>
        </authorList>
    </citation>
    <scope>NUCLEOTIDE SEQUENCE</scope>
    <source>
        <strain evidence="8">KEN1</strain>
    </source>
</reference>
<evidence type="ECO:0000256" key="5">
    <source>
        <dbReference type="ARBA" id="ARBA00022821"/>
    </source>
</evidence>
<comment type="caution">
    <text evidence="8">The sequence shown here is derived from an EMBL/GenBank/DDBJ whole genome shotgun (WGS) entry which is preliminary data.</text>
</comment>
<dbReference type="Gene3D" id="3.80.10.10">
    <property type="entry name" value="Ribonuclease Inhibitor"/>
    <property type="match status" value="1"/>
</dbReference>
<dbReference type="EMBL" id="JACGWN010000012">
    <property type="protein sequence ID" value="KAL0417166.1"/>
    <property type="molecule type" value="Genomic_DNA"/>
</dbReference>
<name>A0AAW2UM79_9LAMI</name>
<keyword evidence="3" id="KW-0677">Repeat</keyword>
<evidence type="ECO:0000256" key="3">
    <source>
        <dbReference type="ARBA" id="ARBA00022737"/>
    </source>
</evidence>
<proteinExistence type="inferred from homology"/>
<dbReference type="InterPro" id="IPR032675">
    <property type="entry name" value="LRR_dom_sf"/>
</dbReference>
<dbReference type="AlphaFoldDB" id="A0AAW2UM79"/>
<evidence type="ECO:0000313" key="8">
    <source>
        <dbReference type="EMBL" id="KAL0417166.1"/>
    </source>
</evidence>
<evidence type="ECO:0000256" key="1">
    <source>
        <dbReference type="ARBA" id="ARBA00008894"/>
    </source>
</evidence>
<organism evidence="8">
    <name type="scientific">Sesamum latifolium</name>
    <dbReference type="NCBI Taxonomy" id="2727402"/>
    <lineage>
        <taxon>Eukaryota</taxon>
        <taxon>Viridiplantae</taxon>
        <taxon>Streptophyta</taxon>
        <taxon>Embryophyta</taxon>
        <taxon>Tracheophyta</taxon>
        <taxon>Spermatophyta</taxon>
        <taxon>Magnoliopsida</taxon>
        <taxon>eudicotyledons</taxon>
        <taxon>Gunneridae</taxon>
        <taxon>Pentapetalae</taxon>
        <taxon>asterids</taxon>
        <taxon>lamiids</taxon>
        <taxon>Lamiales</taxon>
        <taxon>Pedaliaceae</taxon>
        <taxon>Sesamum</taxon>
    </lineage>
</organism>
<reference evidence="8" key="1">
    <citation type="submission" date="2020-06" db="EMBL/GenBank/DDBJ databases">
        <authorList>
            <person name="Li T."/>
            <person name="Hu X."/>
            <person name="Zhang T."/>
            <person name="Song X."/>
            <person name="Zhang H."/>
            <person name="Dai N."/>
            <person name="Sheng W."/>
            <person name="Hou X."/>
            <person name="Wei L."/>
        </authorList>
    </citation>
    <scope>NUCLEOTIDE SEQUENCE</scope>
    <source>
        <strain evidence="8">KEN1</strain>
        <tissue evidence="8">Leaf</tissue>
    </source>
</reference>
<keyword evidence="2" id="KW-0433">Leucine-rich repeat</keyword>